<dbReference type="OrthoDB" id="188437at2759"/>
<dbReference type="InterPro" id="IPR036514">
    <property type="entry name" value="SGNH_hydro_sf"/>
</dbReference>
<protein>
    <recommendedName>
        <fullName evidence="2">SGNH hydrolase-type esterase domain-containing protein</fullName>
    </recommendedName>
</protein>
<proteinExistence type="predicted"/>
<dbReference type="AlphaFoldDB" id="A0A1E7FJ05"/>
<dbReference type="EMBL" id="KV784357">
    <property type="protein sequence ID" value="OEU18128.1"/>
    <property type="molecule type" value="Genomic_DNA"/>
</dbReference>
<dbReference type="Proteomes" id="UP000095751">
    <property type="component" value="Unassembled WGS sequence"/>
</dbReference>
<dbReference type="SUPFAM" id="SSF52266">
    <property type="entry name" value="SGNH hydrolase"/>
    <property type="match status" value="1"/>
</dbReference>
<evidence type="ECO:0000256" key="1">
    <source>
        <dbReference type="SAM" id="SignalP"/>
    </source>
</evidence>
<organism evidence="3 4">
    <name type="scientific">Fragilariopsis cylindrus CCMP1102</name>
    <dbReference type="NCBI Taxonomy" id="635003"/>
    <lineage>
        <taxon>Eukaryota</taxon>
        <taxon>Sar</taxon>
        <taxon>Stramenopiles</taxon>
        <taxon>Ochrophyta</taxon>
        <taxon>Bacillariophyta</taxon>
        <taxon>Bacillariophyceae</taxon>
        <taxon>Bacillariophycidae</taxon>
        <taxon>Bacillariales</taxon>
        <taxon>Bacillariaceae</taxon>
        <taxon>Fragilariopsis</taxon>
    </lineage>
</organism>
<sequence length="265" mass="29661">MMIYYSTTTIFTFIVLCVLSSVSSSEEIIFAGDSDISRWKKTDEIYENSVNVGEGGSTCRQWVKRIGRNVDKVSPKTAVLVCGENDLVDRNADQVSKDFRKVVEQIHAKGVDRIIYMGTKPEPDTKDLHKDYREYDGLIRNYYFDGEDKPDGRFTMVDVYPSFVAMGNPRSLYANDDLHLSKEGYNYWNAWLQSALADNSCIRWQDGSCAVRTDNGGGGGGGSDSAGGRKQLTCDWVGNNPNQRCDKQYRGSKLSEYCPSSCADC</sequence>
<accession>A0A1E7FJ05</accession>
<evidence type="ECO:0000313" key="4">
    <source>
        <dbReference type="Proteomes" id="UP000095751"/>
    </source>
</evidence>
<feature type="signal peptide" evidence="1">
    <location>
        <begin position="1"/>
        <end position="25"/>
    </location>
</feature>
<gene>
    <name evidence="3" type="ORF">FRACYDRAFT_238562</name>
</gene>
<dbReference type="InterPro" id="IPR013830">
    <property type="entry name" value="SGNH_hydro"/>
</dbReference>
<name>A0A1E7FJ05_9STRA</name>
<dbReference type="Pfam" id="PF13472">
    <property type="entry name" value="Lipase_GDSL_2"/>
    <property type="match status" value="1"/>
</dbReference>
<feature type="chain" id="PRO_5009193177" description="SGNH hydrolase-type esterase domain-containing protein" evidence="1">
    <location>
        <begin position="26"/>
        <end position="265"/>
    </location>
</feature>
<dbReference type="InParanoid" id="A0A1E7FJ05"/>
<evidence type="ECO:0000259" key="2">
    <source>
        <dbReference type="Pfam" id="PF13472"/>
    </source>
</evidence>
<dbReference type="KEGG" id="fcy:FRACYDRAFT_238562"/>
<dbReference type="Gene3D" id="3.40.50.1110">
    <property type="entry name" value="SGNH hydrolase"/>
    <property type="match status" value="1"/>
</dbReference>
<reference evidence="3 4" key="1">
    <citation type="submission" date="2016-09" db="EMBL/GenBank/DDBJ databases">
        <title>Extensive genetic diversity and differential bi-allelic expression allows diatom success in the polar Southern Ocean.</title>
        <authorList>
            <consortium name="DOE Joint Genome Institute"/>
            <person name="Mock T."/>
            <person name="Otillar R.P."/>
            <person name="Strauss J."/>
            <person name="Dupont C."/>
            <person name="Frickenhaus S."/>
            <person name="Maumus F."/>
            <person name="Mcmullan M."/>
            <person name="Sanges R."/>
            <person name="Schmutz J."/>
            <person name="Toseland A."/>
            <person name="Valas R."/>
            <person name="Veluchamy A."/>
            <person name="Ward B.J."/>
            <person name="Allen A."/>
            <person name="Barry K."/>
            <person name="Falciatore A."/>
            <person name="Ferrante M."/>
            <person name="Fortunato A.E."/>
            <person name="Gloeckner G."/>
            <person name="Gruber A."/>
            <person name="Hipkin R."/>
            <person name="Janech M."/>
            <person name="Kroth P."/>
            <person name="Leese F."/>
            <person name="Lindquist E."/>
            <person name="Lyon B.R."/>
            <person name="Martin J."/>
            <person name="Mayer C."/>
            <person name="Parker M."/>
            <person name="Quesneville H."/>
            <person name="Raymond J."/>
            <person name="Uhlig C."/>
            <person name="Valentin K.U."/>
            <person name="Worden A.Z."/>
            <person name="Armbrust E.V."/>
            <person name="Bowler C."/>
            <person name="Green B."/>
            <person name="Moulton V."/>
            <person name="Van Oosterhout C."/>
            <person name="Grigoriev I."/>
        </authorList>
    </citation>
    <scope>NUCLEOTIDE SEQUENCE [LARGE SCALE GENOMIC DNA]</scope>
    <source>
        <strain evidence="3 4">CCMP1102</strain>
    </source>
</reference>
<feature type="domain" description="SGNH hydrolase-type esterase" evidence="2">
    <location>
        <begin position="49"/>
        <end position="185"/>
    </location>
</feature>
<evidence type="ECO:0000313" key="3">
    <source>
        <dbReference type="EMBL" id="OEU18128.1"/>
    </source>
</evidence>
<keyword evidence="1" id="KW-0732">Signal</keyword>
<keyword evidence="4" id="KW-1185">Reference proteome</keyword>